<gene>
    <name evidence="7" type="ORF">COT71_03850</name>
</gene>
<evidence type="ECO:0000259" key="5">
    <source>
        <dbReference type="Pfam" id="PF02875"/>
    </source>
</evidence>
<keyword evidence="4" id="KW-0472">Membrane</keyword>
<dbReference type="PANTHER" id="PTHR43024">
    <property type="entry name" value="UDP-N-ACETYLMURAMOYL-TRIPEPTIDE--D-ALANYL-D-ALANINE LIGASE"/>
    <property type="match status" value="1"/>
</dbReference>
<evidence type="ECO:0000256" key="2">
    <source>
        <dbReference type="ARBA" id="ARBA00022741"/>
    </source>
</evidence>
<keyword evidence="3" id="KW-0067">ATP-binding</keyword>
<evidence type="ECO:0000256" key="1">
    <source>
        <dbReference type="ARBA" id="ARBA00022598"/>
    </source>
</evidence>
<reference evidence="8" key="1">
    <citation type="submission" date="2017-09" db="EMBL/GenBank/DDBJ databases">
        <title>Depth-based differentiation of microbial function through sediment-hosted aquifers and enrichment of novel symbionts in the deep terrestrial subsurface.</title>
        <authorList>
            <person name="Probst A.J."/>
            <person name="Ladd B."/>
            <person name="Jarett J.K."/>
            <person name="Geller-Mcgrath D.E."/>
            <person name="Sieber C.M.K."/>
            <person name="Emerson J.B."/>
            <person name="Anantharaman K."/>
            <person name="Thomas B.C."/>
            <person name="Malmstrom R."/>
            <person name="Stieglmeier M."/>
            <person name="Klingl A."/>
            <person name="Woyke T."/>
            <person name="Ryan C.M."/>
            <person name="Banfield J.F."/>
        </authorList>
    </citation>
    <scope>NUCLEOTIDE SEQUENCE [LARGE SCALE GENOMIC DNA]</scope>
</reference>
<dbReference type="PANTHER" id="PTHR43024:SF1">
    <property type="entry name" value="UDP-N-ACETYLMURAMOYL-TRIPEPTIDE--D-ALANYL-D-ALANINE LIGASE"/>
    <property type="match status" value="1"/>
</dbReference>
<evidence type="ECO:0000259" key="6">
    <source>
        <dbReference type="Pfam" id="PF08245"/>
    </source>
</evidence>
<dbReference type="SUPFAM" id="SSF53623">
    <property type="entry name" value="MurD-like peptide ligases, catalytic domain"/>
    <property type="match status" value="1"/>
</dbReference>
<dbReference type="InterPro" id="IPR036565">
    <property type="entry name" value="Mur-like_cat_sf"/>
</dbReference>
<keyword evidence="4" id="KW-0812">Transmembrane</keyword>
<feature type="transmembrane region" description="Helical" evidence="4">
    <location>
        <begin position="163"/>
        <end position="184"/>
    </location>
</feature>
<feature type="transmembrane region" description="Helical" evidence="4">
    <location>
        <begin position="39"/>
        <end position="59"/>
    </location>
</feature>
<dbReference type="Gene3D" id="3.40.1190.10">
    <property type="entry name" value="Mur-like, catalytic domain"/>
    <property type="match status" value="1"/>
</dbReference>
<dbReference type="Proteomes" id="UP000230731">
    <property type="component" value="Unassembled WGS sequence"/>
</dbReference>
<evidence type="ECO:0000313" key="7">
    <source>
        <dbReference type="EMBL" id="PIT97801.1"/>
    </source>
</evidence>
<feature type="domain" description="Mur ligase central" evidence="6">
    <location>
        <begin position="213"/>
        <end position="397"/>
    </location>
</feature>
<dbReference type="GO" id="GO:0005524">
    <property type="term" value="F:ATP binding"/>
    <property type="evidence" value="ECO:0007669"/>
    <property type="project" value="UniProtKB-KW"/>
</dbReference>
<keyword evidence="1" id="KW-0436">Ligase</keyword>
<keyword evidence="2" id="KW-0547">Nucleotide-binding</keyword>
<dbReference type="SUPFAM" id="SSF53244">
    <property type="entry name" value="MurD-like peptide ligases, peptide-binding domain"/>
    <property type="match status" value="1"/>
</dbReference>
<protein>
    <submittedName>
        <fullName evidence="7">Uncharacterized protein</fullName>
    </submittedName>
</protein>
<dbReference type="Pfam" id="PF08245">
    <property type="entry name" value="Mur_ligase_M"/>
    <property type="match status" value="1"/>
</dbReference>
<feature type="transmembrane region" description="Helical" evidence="4">
    <location>
        <begin position="134"/>
        <end position="157"/>
    </location>
</feature>
<dbReference type="InterPro" id="IPR004101">
    <property type="entry name" value="Mur_ligase_C"/>
</dbReference>
<dbReference type="InterPro" id="IPR036615">
    <property type="entry name" value="Mur_ligase_C_dom_sf"/>
</dbReference>
<feature type="domain" description="Mur ligase C-terminal" evidence="5">
    <location>
        <begin position="421"/>
        <end position="540"/>
    </location>
</feature>
<dbReference type="InterPro" id="IPR051046">
    <property type="entry name" value="MurCDEF_CellWall_CoF430Synth"/>
</dbReference>
<evidence type="ECO:0000256" key="4">
    <source>
        <dbReference type="SAM" id="Phobius"/>
    </source>
</evidence>
<sequence length="555" mass="59847">MRPPNVNGNHDKKWVAMPIAAGEMARTRYDVSMNTFDGIFYALTAITVTVKLLGTAGALQRKEYRLDRLRAAVADGEYTSYAYLYGMQLIAAGLAANIPLPLAAAVIAATAPVAEAFFRLMLLSRSGLNRPRPTAKAILLLTIAVIVLLAEHAVLTALNYPQLIIAAILLISTLPSALLAMAAVNRLGWLRKRHVIAAGAVLRRRLSLTVIGITGSYGKTSTKHFLGQLLPQAAVSSDHRNETYVIAGDMISQLTETVPQYITELGAYRQGEIASLAALIQPKIGVITAIGTQHLALFGSQQKITAAKWELVSALPADGIAVLNADDPRLKQQAAGYPGKIIWFSTTRTADVSIKEMALDLVTIDIRLTIAQHTCTITLPLAGRGALANVAAAAAAAWAAGAAPADICEKLGHILPYPRTMEVRELPNGATVIDDSYSANEHGALDAVEHLTRFPQTDKRVLLLPLIELGSEAARVHRLIGRTLAKNGAKTMLYTQRHLVDLAAGAARENPSYRIQSTDTPRRAVQFVTKSIGKDTVILLENRIPDVVRQELFRK</sequence>
<dbReference type="GO" id="GO:0016881">
    <property type="term" value="F:acid-amino acid ligase activity"/>
    <property type="evidence" value="ECO:0007669"/>
    <property type="project" value="InterPro"/>
</dbReference>
<organism evidence="7 8">
    <name type="scientific">Candidatus Andersenbacteria bacterium CG10_big_fil_rev_8_21_14_0_10_54_11</name>
    <dbReference type="NCBI Taxonomy" id="1974485"/>
    <lineage>
        <taxon>Bacteria</taxon>
        <taxon>Candidatus Anderseniibacteriota</taxon>
    </lineage>
</organism>
<evidence type="ECO:0000256" key="3">
    <source>
        <dbReference type="ARBA" id="ARBA00022840"/>
    </source>
</evidence>
<comment type="caution">
    <text evidence="7">The sequence shown here is derived from an EMBL/GenBank/DDBJ whole genome shotgun (WGS) entry which is preliminary data.</text>
</comment>
<dbReference type="InterPro" id="IPR013221">
    <property type="entry name" value="Mur_ligase_cen"/>
</dbReference>
<keyword evidence="4" id="KW-1133">Transmembrane helix</keyword>
<dbReference type="AlphaFoldDB" id="A0A2M6WYE6"/>
<dbReference type="Pfam" id="PF02875">
    <property type="entry name" value="Mur_ligase_C"/>
    <property type="match status" value="1"/>
</dbReference>
<evidence type="ECO:0000313" key="8">
    <source>
        <dbReference type="Proteomes" id="UP000230731"/>
    </source>
</evidence>
<proteinExistence type="predicted"/>
<accession>A0A2M6WYE6</accession>
<dbReference type="EMBL" id="PEZP01000043">
    <property type="protein sequence ID" value="PIT97801.1"/>
    <property type="molecule type" value="Genomic_DNA"/>
</dbReference>
<name>A0A2M6WYE6_9BACT</name>
<dbReference type="Gene3D" id="3.90.190.20">
    <property type="entry name" value="Mur ligase, C-terminal domain"/>
    <property type="match status" value="1"/>
</dbReference>